<accession>A0AAQ4EXN9</accession>
<organism evidence="1 2">
    <name type="scientific">Amblyomma americanum</name>
    <name type="common">Lone star tick</name>
    <dbReference type="NCBI Taxonomy" id="6943"/>
    <lineage>
        <taxon>Eukaryota</taxon>
        <taxon>Metazoa</taxon>
        <taxon>Ecdysozoa</taxon>
        <taxon>Arthropoda</taxon>
        <taxon>Chelicerata</taxon>
        <taxon>Arachnida</taxon>
        <taxon>Acari</taxon>
        <taxon>Parasitiformes</taxon>
        <taxon>Ixodida</taxon>
        <taxon>Ixodoidea</taxon>
        <taxon>Ixodidae</taxon>
        <taxon>Amblyomminae</taxon>
        <taxon>Amblyomma</taxon>
    </lineage>
</organism>
<name>A0AAQ4EXN9_AMBAM</name>
<dbReference type="Proteomes" id="UP001321473">
    <property type="component" value="Unassembled WGS sequence"/>
</dbReference>
<proteinExistence type="predicted"/>
<sequence length="113" mass="12916">MSKLCLRVLQILEAHAALHHPHSVGNTRTHARVPANLRDLSHWYKRLVYLSISSEVRKDLANTIEDSGRKSHCTAYENPYDPNDTTVLHCVQWDYDAETVHSAVLSSWNLVCH</sequence>
<comment type="caution">
    <text evidence="1">The sequence shown here is derived from an EMBL/GenBank/DDBJ whole genome shotgun (WGS) entry which is preliminary data.</text>
</comment>
<evidence type="ECO:0000313" key="2">
    <source>
        <dbReference type="Proteomes" id="UP001321473"/>
    </source>
</evidence>
<dbReference type="AlphaFoldDB" id="A0AAQ4EXN9"/>
<dbReference type="EMBL" id="JARKHS020009617">
    <property type="protein sequence ID" value="KAK8779626.1"/>
    <property type="molecule type" value="Genomic_DNA"/>
</dbReference>
<gene>
    <name evidence="1" type="ORF">V5799_019033</name>
</gene>
<keyword evidence="2" id="KW-1185">Reference proteome</keyword>
<reference evidence="1 2" key="1">
    <citation type="journal article" date="2023" name="Arcadia Sci">
        <title>De novo assembly of a long-read Amblyomma americanum tick genome.</title>
        <authorList>
            <person name="Chou S."/>
            <person name="Poskanzer K.E."/>
            <person name="Rollins M."/>
            <person name="Thuy-Boun P.S."/>
        </authorList>
    </citation>
    <scope>NUCLEOTIDE SEQUENCE [LARGE SCALE GENOMIC DNA]</scope>
    <source>
        <strain evidence="1">F_SG_1</strain>
        <tissue evidence="1">Salivary glands</tissue>
    </source>
</reference>
<evidence type="ECO:0000313" key="1">
    <source>
        <dbReference type="EMBL" id="KAK8779626.1"/>
    </source>
</evidence>
<protein>
    <submittedName>
        <fullName evidence="1">Uncharacterized protein</fullName>
    </submittedName>
</protein>